<protein>
    <submittedName>
        <fullName evidence="1">Uncharacterized protein</fullName>
    </submittedName>
</protein>
<evidence type="ECO:0000313" key="1">
    <source>
        <dbReference type="EMBL" id="DAF45030.1"/>
    </source>
</evidence>
<dbReference type="EMBL" id="BK032513">
    <property type="protein sequence ID" value="DAF45030.1"/>
    <property type="molecule type" value="Genomic_DNA"/>
</dbReference>
<name>A0A8S5S212_9CAUD</name>
<organism evidence="1">
    <name type="scientific">Siphoviridae sp. ctCIv11</name>
    <dbReference type="NCBI Taxonomy" id="2827806"/>
    <lineage>
        <taxon>Viruses</taxon>
        <taxon>Duplodnaviria</taxon>
        <taxon>Heunggongvirae</taxon>
        <taxon>Uroviricota</taxon>
        <taxon>Caudoviricetes</taxon>
    </lineage>
</organism>
<sequence>MNWYEYQSDYYKEGTVIDKTTIGHQVGYEMYLTVEFDDGTVCTYRPQGRSDYPNDNLFKQLAVGKTYNFKMGKFIDNHYGRKKSEKVENIISATIIN</sequence>
<reference evidence="1" key="1">
    <citation type="journal article" date="2021" name="Proc. Natl. Acad. Sci. U.S.A.">
        <title>A Catalog of Tens of Thousands of Viruses from Human Metagenomes Reveals Hidden Associations with Chronic Diseases.</title>
        <authorList>
            <person name="Tisza M.J."/>
            <person name="Buck C.B."/>
        </authorList>
    </citation>
    <scope>NUCLEOTIDE SEQUENCE</scope>
    <source>
        <strain evidence="1">CtCIv11</strain>
    </source>
</reference>
<accession>A0A8S5S212</accession>
<proteinExistence type="predicted"/>